<protein>
    <recommendedName>
        <fullName evidence="1">GIY-YIG domain-containing protein</fullName>
    </recommendedName>
</protein>
<accession>A0A1H4MH66</accession>
<evidence type="ECO:0000313" key="3">
    <source>
        <dbReference type="Proteomes" id="UP000199064"/>
    </source>
</evidence>
<dbReference type="AlphaFoldDB" id="A0A1H4MH66"/>
<dbReference type="InterPro" id="IPR000305">
    <property type="entry name" value="GIY-YIG_endonuc"/>
</dbReference>
<dbReference type="SUPFAM" id="SSF82771">
    <property type="entry name" value="GIY-YIG endonuclease"/>
    <property type="match status" value="1"/>
</dbReference>
<sequence>MRALKAWRQSRAHLEHFICYQRTGNRTPYRGASEVFQFVPQSGASALFVGAYRILDKWSFPEDTRQPILHDPAFGENDTHPHLRYDLERIPSFEDLVGRVVIDWGGSTRAWSQWPKRQDKPIIELRSCIQEAAFPGFSNFHSNVDEIELLPEAWRGVLSSVRGVYLLVCPTSGEQYVGSAYGEDGFFGRWRAYGSNGHGGNLLLMSRARSNYSVSILEVASPDMSASDIIRREGAWKTKLGSRAHGLNAN</sequence>
<gene>
    <name evidence="2" type="ORF">SAMN05216452_3297</name>
</gene>
<dbReference type="Gene3D" id="3.40.1440.10">
    <property type="entry name" value="GIY-YIG endonuclease"/>
    <property type="match status" value="1"/>
</dbReference>
<dbReference type="InterPro" id="IPR035901">
    <property type="entry name" value="GIY-YIG_endonuc_sf"/>
</dbReference>
<name>A0A1H4MH66_9HYPH</name>
<proteinExistence type="predicted"/>
<dbReference type="CDD" id="cd10446">
    <property type="entry name" value="GIY-YIG_unchar_1"/>
    <property type="match status" value="1"/>
</dbReference>
<organism evidence="2 3">
    <name type="scientific">Nitratireductor aquibiodomus</name>
    <dbReference type="NCBI Taxonomy" id="204799"/>
    <lineage>
        <taxon>Bacteria</taxon>
        <taxon>Pseudomonadati</taxon>
        <taxon>Pseudomonadota</taxon>
        <taxon>Alphaproteobacteria</taxon>
        <taxon>Hyphomicrobiales</taxon>
        <taxon>Phyllobacteriaceae</taxon>
        <taxon>Nitratireductor</taxon>
    </lineage>
</organism>
<feature type="domain" description="GIY-YIG" evidence="1">
    <location>
        <begin position="160"/>
        <end position="249"/>
    </location>
</feature>
<dbReference type="PROSITE" id="PS50164">
    <property type="entry name" value="GIY_YIG"/>
    <property type="match status" value="1"/>
</dbReference>
<dbReference type="Proteomes" id="UP000199064">
    <property type="component" value="Unassembled WGS sequence"/>
</dbReference>
<evidence type="ECO:0000313" key="2">
    <source>
        <dbReference type="EMBL" id="SEB81875.1"/>
    </source>
</evidence>
<reference evidence="3" key="1">
    <citation type="submission" date="2016-10" db="EMBL/GenBank/DDBJ databases">
        <authorList>
            <person name="Varghese N."/>
            <person name="Submissions S."/>
        </authorList>
    </citation>
    <scope>NUCLEOTIDE SEQUENCE [LARGE SCALE GENOMIC DNA]</scope>
    <source>
        <strain evidence="3">ES.061</strain>
    </source>
</reference>
<dbReference type="EMBL" id="FNSL01000001">
    <property type="protein sequence ID" value="SEB81875.1"/>
    <property type="molecule type" value="Genomic_DNA"/>
</dbReference>
<evidence type="ECO:0000259" key="1">
    <source>
        <dbReference type="PROSITE" id="PS50164"/>
    </source>
</evidence>
<keyword evidence="3" id="KW-1185">Reference proteome</keyword>